<dbReference type="GO" id="GO:0004360">
    <property type="term" value="F:glutamine-fructose-6-phosphate transaminase (isomerizing) activity"/>
    <property type="evidence" value="ECO:0007669"/>
    <property type="project" value="UniProtKB-UniRule"/>
</dbReference>
<dbReference type="GO" id="GO:0006487">
    <property type="term" value="P:protein N-linked glycosylation"/>
    <property type="evidence" value="ECO:0007669"/>
    <property type="project" value="TreeGrafter"/>
</dbReference>
<evidence type="ECO:0000256" key="7">
    <source>
        <dbReference type="ARBA" id="ARBA00022679"/>
    </source>
</evidence>
<dbReference type="GO" id="GO:0006047">
    <property type="term" value="P:UDP-N-acetylglucosamine metabolic process"/>
    <property type="evidence" value="ECO:0007669"/>
    <property type="project" value="TreeGrafter"/>
</dbReference>
<dbReference type="EMBL" id="VDCH01000005">
    <property type="protein sequence ID" value="TNJ39478.1"/>
    <property type="molecule type" value="Genomic_DNA"/>
</dbReference>
<dbReference type="NCBIfam" id="NF001484">
    <property type="entry name" value="PRK00331.1"/>
    <property type="match status" value="1"/>
</dbReference>
<feature type="domain" description="Glutamine amidotransferase type-2" evidence="11">
    <location>
        <begin position="2"/>
        <end position="223"/>
    </location>
</feature>
<dbReference type="InterPro" id="IPR046348">
    <property type="entry name" value="SIS_dom_sf"/>
</dbReference>
<dbReference type="InterPro" id="IPR035466">
    <property type="entry name" value="GlmS/AgaS_SIS"/>
</dbReference>
<dbReference type="Gene3D" id="3.40.50.10490">
    <property type="entry name" value="Glucose-6-phosphate isomerase like protein, domain 1"/>
    <property type="match status" value="2"/>
</dbReference>
<dbReference type="PROSITE" id="PS51278">
    <property type="entry name" value="GATASE_TYPE_2"/>
    <property type="match status" value="1"/>
</dbReference>
<dbReference type="PANTHER" id="PTHR10937:SF0">
    <property type="entry name" value="GLUTAMINE--FRUCTOSE-6-PHOSPHATE TRANSAMINASE (ISOMERIZING)"/>
    <property type="match status" value="1"/>
</dbReference>
<dbReference type="InterPro" id="IPR005855">
    <property type="entry name" value="GFAT"/>
</dbReference>
<keyword evidence="6 10" id="KW-0032">Aminotransferase</keyword>
<feature type="initiator methionine" description="Removed" evidence="10">
    <location>
        <position position="1"/>
    </location>
</feature>
<feature type="domain" description="SIS" evidence="12">
    <location>
        <begin position="463"/>
        <end position="604"/>
    </location>
</feature>
<dbReference type="FunFam" id="3.40.50.10490:FF:000002">
    <property type="entry name" value="Glutamine--fructose-6-phosphate aminotransferase [isomerizing]"/>
    <property type="match status" value="1"/>
</dbReference>
<keyword evidence="14" id="KW-1185">Reference proteome</keyword>
<reference evidence="13 14" key="1">
    <citation type="submission" date="2019-05" db="EMBL/GenBank/DDBJ databases">
        <title>Draft Whole-Genome sequence of the green sulfur bacterium Chlorobaculum thiosulfatiphilum DSM 249.</title>
        <authorList>
            <person name="Meyer T.E."/>
            <person name="Kyndt J.A."/>
        </authorList>
    </citation>
    <scope>NUCLEOTIDE SEQUENCE [LARGE SCALE GENOMIC DNA]</scope>
    <source>
        <strain evidence="13 14">DSM 249</strain>
    </source>
</reference>
<dbReference type="FunFam" id="3.40.50.10490:FF:000001">
    <property type="entry name" value="Glutamine--fructose-6-phosphate aminotransferase [isomerizing]"/>
    <property type="match status" value="1"/>
</dbReference>
<dbReference type="RefSeq" id="WP_139456359.1">
    <property type="nucleotide sequence ID" value="NZ_VDCH01000005.1"/>
</dbReference>
<dbReference type="Pfam" id="PF13522">
    <property type="entry name" value="GATase_6"/>
    <property type="match status" value="1"/>
</dbReference>
<keyword evidence="7 10" id="KW-0808">Transferase</keyword>
<dbReference type="FunFam" id="3.60.20.10:FF:000006">
    <property type="entry name" value="Glutamine--fructose-6-phosphate aminotransferase [isomerizing]"/>
    <property type="match status" value="1"/>
</dbReference>
<evidence type="ECO:0000256" key="3">
    <source>
        <dbReference type="ARBA" id="ARBA00012916"/>
    </source>
</evidence>
<dbReference type="GO" id="GO:0005829">
    <property type="term" value="C:cytosol"/>
    <property type="evidence" value="ECO:0007669"/>
    <property type="project" value="TreeGrafter"/>
</dbReference>
<comment type="function">
    <text evidence="10">Catalyzes the first step in hexosamine metabolism, converting fructose-6P into glucosamine-6P using glutamine as a nitrogen source.</text>
</comment>
<comment type="caution">
    <text evidence="13">The sequence shown here is derived from an EMBL/GenBank/DDBJ whole genome shotgun (WGS) entry which is preliminary data.</text>
</comment>
<dbReference type="GO" id="GO:0046349">
    <property type="term" value="P:amino sugar biosynthetic process"/>
    <property type="evidence" value="ECO:0007669"/>
    <property type="project" value="UniProtKB-ARBA"/>
</dbReference>
<dbReference type="CDD" id="cd00714">
    <property type="entry name" value="GFAT"/>
    <property type="match status" value="1"/>
</dbReference>
<comment type="subunit">
    <text evidence="10">Homodimer.</text>
</comment>
<proteinExistence type="inferred from homology"/>
<dbReference type="InterPro" id="IPR017932">
    <property type="entry name" value="GATase_2_dom"/>
</dbReference>
<evidence type="ECO:0000313" key="13">
    <source>
        <dbReference type="EMBL" id="TNJ39478.1"/>
    </source>
</evidence>
<dbReference type="Pfam" id="PF01380">
    <property type="entry name" value="SIS"/>
    <property type="match status" value="2"/>
</dbReference>
<comment type="subcellular location">
    <subcellularLocation>
        <location evidence="2 10">Cytoplasm</location>
    </subcellularLocation>
</comment>
<protein>
    <recommendedName>
        <fullName evidence="4 10">Glutamine--fructose-6-phosphate aminotransferase [isomerizing]</fullName>
        <ecNumber evidence="3 10">2.6.1.16</ecNumber>
    </recommendedName>
    <alternativeName>
        <fullName evidence="10">D-fructose-6-phosphate amidotransferase</fullName>
    </alternativeName>
    <alternativeName>
        <fullName evidence="10">GFAT</fullName>
    </alternativeName>
    <alternativeName>
        <fullName evidence="10">Glucosamine-6-phosphate synthase</fullName>
    </alternativeName>
    <alternativeName>
        <fullName evidence="10">Hexosephosphate aminotransferase</fullName>
    </alternativeName>
    <alternativeName>
        <fullName evidence="10">L-glutamine--D-fructose-6-phosphate amidotransferase</fullName>
    </alternativeName>
</protein>
<evidence type="ECO:0000256" key="10">
    <source>
        <dbReference type="HAMAP-Rule" id="MF_00164"/>
    </source>
</evidence>
<dbReference type="GO" id="GO:0006002">
    <property type="term" value="P:fructose 6-phosphate metabolic process"/>
    <property type="evidence" value="ECO:0007669"/>
    <property type="project" value="TreeGrafter"/>
</dbReference>
<keyword evidence="5 10" id="KW-0963">Cytoplasm</keyword>
<dbReference type="HAMAP" id="MF_00164">
    <property type="entry name" value="GlmS"/>
    <property type="match status" value="1"/>
</dbReference>
<keyword evidence="8" id="KW-0677">Repeat</keyword>
<sequence>MCGIIGYIGRREAAPLLLNGLKRLEYRGYDSAGMAVLNGSMKMLKKKGSVSNLEELLNVSGTVMVGATVGIAHTRWATHGDPSDRNAHPHMNVSGDIALIHNGIIENYSTLKQELMAEGYEFESDTDSEVLVHLIDRIWKNDPALGLEGSVRHALRHVDGAYGICVVSSREPDKIVVARKGSPLVIGLGDGEFFIASDAAPIVEHTNKVVYLSDGEMAVVTRDNYTVKTIENVEQQKRVTELDFSLEKIEKGGFEHFMLKEIFEQPEVMRDVMRGRVRVEEGLVHLGGIHDYLDRLKQAKRIVICACGTSWHAGLIGEYLIEEFARIPVEVDYASEFRYRNPIVSSDDVVIVISQSGETADTLAALRLAKEKGAMVMGICNVVGSTIARETLCGMYTHAGPEVGVASTKAFTAQVIVLFMLAIAMSKGRTISHEEIRLNLRELAEVPDKVARILEQNDAIKEMAVKLKDARNALYLGRGYNFPVALEGALKLKEISYIHAEGYPAAEMKHGPIALIDEDMPVIVIATRDNTYAKILSNIEEVRSRKGRVIAIASEGDREIERLTKDVIYIPQASAAVLPLLTVIPLQLLSYHVATLRGCNVDRPRNLAKSVTVE</sequence>
<feature type="domain" description="SIS" evidence="12">
    <location>
        <begin position="292"/>
        <end position="431"/>
    </location>
</feature>
<evidence type="ECO:0000259" key="12">
    <source>
        <dbReference type="PROSITE" id="PS51464"/>
    </source>
</evidence>
<dbReference type="InterPro" id="IPR035490">
    <property type="entry name" value="GlmS/FrlB_SIS"/>
</dbReference>
<evidence type="ECO:0000259" key="11">
    <source>
        <dbReference type="PROSITE" id="PS51278"/>
    </source>
</evidence>
<dbReference type="EC" id="2.6.1.16" evidence="3 10"/>
<dbReference type="InterPro" id="IPR047084">
    <property type="entry name" value="GFAT_N"/>
</dbReference>
<organism evidence="13 14">
    <name type="scientific">Chlorobaculum thiosulfatiphilum</name>
    <name type="common">Chlorobium limicola f.sp. thiosulfatophilum</name>
    <dbReference type="NCBI Taxonomy" id="115852"/>
    <lineage>
        <taxon>Bacteria</taxon>
        <taxon>Pseudomonadati</taxon>
        <taxon>Chlorobiota</taxon>
        <taxon>Chlorobiia</taxon>
        <taxon>Chlorobiales</taxon>
        <taxon>Chlorobiaceae</taxon>
        <taxon>Chlorobaculum</taxon>
    </lineage>
</organism>
<dbReference type="InterPro" id="IPR029055">
    <property type="entry name" value="Ntn_hydrolases_N"/>
</dbReference>
<dbReference type="GO" id="GO:0097367">
    <property type="term" value="F:carbohydrate derivative binding"/>
    <property type="evidence" value="ECO:0007669"/>
    <property type="project" value="InterPro"/>
</dbReference>
<dbReference type="AlphaFoldDB" id="A0A5C4S8L0"/>
<keyword evidence="9" id="KW-0315">Glutamine amidotransferase</keyword>
<evidence type="ECO:0000256" key="1">
    <source>
        <dbReference type="ARBA" id="ARBA00001031"/>
    </source>
</evidence>
<comment type="catalytic activity">
    <reaction evidence="1 10">
        <text>D-fructose 6-phosphate + L-glutamine = D-glucosamine 6-phosphate + L-glutamate</text>
        <dbReference type="Rhea" id="RHEA:13237"/>
        <dbReference type="ChEBI" id="CHEBI:29985"/>
        <dbReference type="ChEBI" id="CHEBI:58359"/>
        <dbReference type="ChEBI" id="CHEBI:58725"/>
        <dbReference type="ChEBI" id="CHEBI:61527"/>
        <dbReference type="EC" id="2.6.1.16"/>
    </reaction>
</comment>
<evidence type="ECO:0000256" key="8">
    <source>
        <dbReference type="ARBA" id="ARBA00022737"/>
    </source>
</evidence>
<evidence type="ECO:0000256" key="6">
    <source>
        <dbReference type="ARBA" id="ARBA00022576"/>
    </source>
</evidence>
<evidence type="ECO:0000256" key="9">
    <source>
        <dbReference type="ARBA" id="ARBA00022962"/>
    </source>
</evidence>
<dbReference type="Gene3D" id="3.60.20.10">
    <property type="entry name" value="Glutamine Phosphoribosylpyrophosphate, subunit 1, domain 1"/>
    <property type="match status" value="1"/>
</dbReference>
<gene>
    <name evidence="10 13" type="primary">glmS</name>
    <name evidence="13" type="ORF">FGF66_03700</name>
</gene>
<dbReference type="NCBIfam" id="TIGR01135">
    <property type="entry name" value="glmS"/>
    <property type="match status" value="1"/>
</dbReference>
<evidence type="ECO:0000256" key="4">
    <source>
        <dbReference type="ARBA" id="ARBA00016090"/>
    </source>
</evidence>
<dbReference type="Proteomes" id="UP000308271">
    <property type="component" value="Unassembled WGS sequence"/>
</dbReference>
<name>A0A5C4S8L0_CHLTI</name>
<dbReference type="OrthoDB" id="106547at2"/>
<dbReference type="CDD" id="cd05008">
    <property type="entry name" value="SIS_GlmS_GlmD_1"/>
    <property type="match status" value="1"/>
</dbReference>
<dbReference type="PROSITE" id="PS51464">
    <property type="entry name" value="SIS"/>
    <property type="match status" value="2"/>
</dbReference>
<dbReference type="SUPFAM" id="SSF56235">
    <property type="entry name" value="N-terminal nucleophile aminohydrolases (Ntn hydrolases)"/>
    <property type="match status" value="1"/>
</dbReference>
<evidence type="ECO:0000256" key="5">
    <source>
        <dbReference type="ARBA" id="ARBA00022490"/>
    </source>
</evidence>
<feature type="active site" description="For Fru-6P isomerization activity" evidence="10">
    <location>
        <position position="609"/>
    </location>
</feature>
<accession>A0A5C4S8L0</accession>
<evidence type="ECO:0000313" key="14">
    <source>
        <dbReference type="Proteomes" id="UP000308271"/>
    </source>
</evidence>
<dbReference type="InterPro" id="IPR001347">
    <property type="entry name" value="SIS_dom"/>
</dbReference>
<dbReference type="SUPFAM" id="SSF53697">
    <property type="entry name" value="SIS domain"/>
    <property type="match status" value="1"/>
</dbReference>
<dbReference type="GO" id="GO:0005975">
    <property type="term" value="P:carbohydrate metabolic process"/>
    <property type="evidence" value="ECO:0007669"/>
    <property type="project" value="UniProtKB-UniRule"/>
</dbReference>
<dbReference type="CDD" id="cd05009">
    <property type="entry name" value="SIS_GlmS_GlmD_2"/>
    <property type="match status" value="1"/>
</dbReference>
<feature type="active site" description="Nucleophile; for GATase activity" evidence="10">
    <location>
        <position position="2"/>
    </location>
</feature>
<dbReference type="PANTHER" id="PTHR10937">
    <property type="entry name" value="GLUCOSAMINE--FRUCTOSE-6-PHOSPHATE AMINOTRANSFERASE, ISOMERIZING"/>
    <property type="match status" value="1"/>
</dbReference>
<evidence type="ECO:0000256" key="2">
    <source>
        <dbReference type="ARBA" id="ARBA00004496"/>
    </source>
</evidence>